<dbReference type="HAMAP" id="MF_01865">
    <property type="entry name" value="MTTase_RimO"/>
    <property type="match status" value="1"/>
</dbReference>
<feature type="binding site" evidence="8">
    <location>
        <position position="56"/>
    </location>
    <ligand>
        <name>[4Fe-4S] cluster</name>
        <dbReference type="ChEBI" id="CHEBI:49883"/>
        <label>1</label>
    </ligand>
</feature>
<evidence type="ECO:0000256" key="3">
    <source>
        <dbReference type="ARBA" id="ARBA00022679"/>
    </source>
</evidence>
<evidence type="ECO:0000256" key="7">
    <source>
        <dbReference type="ARBA" id="ARBA00023014"/>
    </source>
</evidence>
<feature type="binding site" evidence="8">
    <location>
        <position position="159"/>
    </location>
    <ligand>
        <name>[4Fe-4S] cluster</name>
        <dbReference type="ChEBI" id="CHEBI:49883"/>
        <label>2</label>
        <note>4Fe-4S-S-AdoMet</note>
    </ligand>
</feature>
<dbReference type="NCBIfam" id="TIGR01125">
    <property type="entry name" value="30S ribosomal protein S12 methylthiotransferase RimO"/>
    <property type="match status" value="1"/>
</dbReference>
<reference evidence="13" key="1">
    <citation type="journal article" date="2019" name="Int. J. Syst. Evol. Microbiol.">
        <title>The Global Catalogue of Microorganisms (GCM) 10K type strain sequencing project: providing services to taxonomists for standard genome sequencing and annotation.</title>
        <authorList>
            <consortium name="The Broad Institute Genomics Platform"/>
            <consortium name="The Broad Institute Genome Sequencing Center for Infectious Disease"/>
            <person name="Wu L."/>
            <person name="Ma J."/>
        </authorList>
    </citation>
    <scope>NUCLEOTIDE SEQUENCE [LARGE SCALE GENOMIC DNA]</scope>
    <source>
        <strain evidence="13">KCTC 42182</strain>
    </source>
</reference>
<dbReference type="InterPro" id="IPR058240">
    <property type="entry name" value="rSAM_sf"/>
</dbReference>
<dbReference type="EMBL" id="JBHRYJ010000001">
    <property type="protein sequence ID" value="MFC3674830.1"/>
    <property type="molecule type" value="Genomic_DNA"/>
</dbReference>
<comment type="catalytic activity">
    <reaction evidence="8">
        <text>L-aspartate(89)-[ribosomal protein uS12]-hydrogen + (sulfur carrier)-SH + AH2 + 2 S-adenosyl-L-methionine = 3-methylsulfanyl-L-aspartate(89)-[ribosomal protein uS12]-hydrogen + (sulfur carrier)-H + 5'-deoxyadenosine + L-methionine + A + S-adenosyl-L-homocysteine + 2 H(+)</text>
        <dbReference type="Rhea" id="RHEA:37087"/>
        <dbReference type="Rhea" id="RHEA-COMP:10460"/>
        <dbReference type="Rhea" id="RHEA-COMP:10461"/>
        <dbReference type="Rhea" id="RHEA-COMP:14737"/>
        <dbReference type="Rhea" id="RHEA-COMP:14739"/>
        <dbReference type="ChEBI" id="CHEBI:13193"/>
        <dbReference type="ChEBI" id="CHEBI:15378"/>
        <dbReference type="ChEBI" id="CHEBI:17319"/>
        <dbReference type="ChEBI" id="CHEBI:17499"/>
        <dbReference type="ChEBI" id="CHEBI:29917"/>
        <dbReference type="ChEBI" id="CHEBI:29961"/>
        <dbReference type="ChEBI" id="CHEBI:57844"/>
        <dbReference type="ChEBI" id="CHEBI:57856"/>
        <dbReference type="ChEBI" id="CHEBI:59789"/>
        <dbReference type="ChEBI" id="CHEBI:64428"/>
        <dbReference type="ChEBI" id="CHEBI:73599"/>
        <dbReference type="EC" id="2.8.4.4"/>
    </reaction>
</comment>
<comment type="cofactor">
    <cofactor evidence="8">
        <name>[4Fe-4S] cluster</name>
        <dbReference type="ChEBI" id="CHEBI:49883"/>
    </cofactor>
    <text evidence="8">Binds 2 [4Fe-4S] clusters. One cluster is coordinated with 3 cysteines and an exchangeable S-adenosyl-L-methionine.</text>
</comment>
<gene>
    <name evidence="8 12" type="primary">rimO</name>
    <name evidence="12" type="ORF">ACFOOQ_04690</name>
</gene>
<dbReference type="GO" id="GO:0103039">
    <property type="term" value="F:protein methylthiotransferase activity"/>
    <property type="evidence" value="ECO:0007669"/>
    <property type="project" value="UniProtKB-EC"/>
</dbReference>
<name>A0ABV7VCD4_9PROT</name>
<comment type="caution">
    <text evidence="12">The sequence shown here is derived from an EMBL/GenBank/DDBJ whole genome shotgun (WGS) entry which is preliminary data.</text>
</comment>
<dbReference type="InterPro" id="IPR002792">
    <property type="entry name" value="TRAM_dom"/>
</dbReference>
<dbReference type="SMART" id="SM00729">
    <property type="entry name" value="Elp3"/>
    <property type="match status" value="1"/>
</dbReference>
<evidence type="ECO:0000259" key="10">
    <source>
        <dbReference type="PROSITE" id="PS51449"/>
    </source>
</evidence>
<dbReference type="PROSITE" id="PS51449">
    <property type="entry name" value="MTTASE_N"/>
    <property type="match status" value="1"/>
</dbReference>
<dbReference type="InterPro" id="IPR005840">
    <property type="entry name" value="Ribosomal_uS12_MeSTrfase_RimO"/>
</dbReference>
<dbReference type="InterPro" id="IPR020612">
    <property type="entry name" value="Methylthiotransferase_CS"/>
</dbReference>
<dbReference type="SUPFAM" id="SSF102114">
    <property type="entry name" value="Radical SAM enzymes"/>
    <property type="match status" value="1"/>
</dbReference>
<dbReference type="SFLD" id="SFLDG01082">
    <property type="entry name" value="B12-binding_domain_containing"/>
    <property type="match status" value="1"/>
</dbReference>
<feature type="binding site" evidence="8">
    <location>
        <position position="156"/>
    </location>
    <ligand>
        <name>[4Fe-4S] cluster</name>
        <dbReference type="ChEBI" id="CHEBI:49883"/>
        <label>2</label>
        <note>4Fe-4S-S-AdoMet</note>
    </ligand>
</feature>
<dbReference type="SFLD" id="SFLDF00274">
    <property type="entry name" value="ribosomal_protein_S12_methylth"/>
    <property type="match status" value="1"/>
</dbReference>
<dbReference type="RefSeq" id="WP_379722329.1">
    <property type="nucleotide sequence ID" value="NZ_JBHRYJ010000001.1"/>
</dbReference>
<dbReference type="PANTHER" id="PTHR43837">
    <property type="entry name" value="RIBOSOMAL PROTEIN S12 METHYLTHIOTRANSFERASE RIMO"/>
    <property type="match status" value="1"/>
</dbReference>
<protein>
    <recommendedName>
        <fullName evidence="8">Ribosomal protein uS12 methylthiotransferase RimO</fullName>
        <shortName evidence="8">uS12 MTTase</shortName>
        <shortName evidence="8">uS12 methylthiotransferase</shortName>
        <ecNumber evidence="8">2.8.4.4</ecNumber>
    </recommendedName>
    <alternativeName>
        <fullName evidence="8">Ribosomal protein uS12 (aspartate-C(3))-methylthiotransferase</fullName>
    </alternativeName>
    <alternativeName>
        <fullName evidence="8">Ribosome maturation factor RimO</fullName>
    </alternativeName>
</protein>
<dbReference type="Proteomes" id="UP001595711">
    <property type="component" value="Unassembled WGS sequence"/>
</dbReference>
<dbReference type="PANTHER" id="PTHR43837:SF1">
    <property type="entry name" value="RIBOSOMAL PROTEIN US12 METHYLTHIOTRANSFERASE RIMO"/>
    <property type="match status" value="1"/>
</dbReference>
<keyword evidence="13" id="KW-1185">Reference proteome</keyword>
<dbReference type="InterPro" id="IPR013848">
    <property type="entry name" value="Methylthiotransferase_N"/>
</dbReference>
<evidence type="ECO:0000259" key="9">
    <source>
        <dbReference type="PROSITE" id="PS50926"/>
    </source>
</evidence>
<dbReference type="Pfam" id="PF04055">
    <property type="entry name" value="Radical_SAM"/>
    <property type="match status" value="1"/>
</dbReference>
<evidence type="ECO:0000256" key="4">
    <source>
        <dbReference type="ARBA" id="ARBA00022691"/>
    </source>
</evidence>
<dbReference type="Pfam" id="PF18693">
    <property type="entry name" value="TRAM_2"/>
    <property type="match status" value="1"/>
</dbReference>
<accession>A0ABV7VCD4</accession>
<comment type="subcellular location">
    <subcellularLocation>
        <location evidence="8">Cytoplasm</location>
    </subcellularLocation>
</comment>
<evidence type="ECO:0000256" key="8">
    <source>
        <dbReference type="HAMAP-Rule" id="MF_01865"/>
    </source>
</evidence>
<evidence type="ECO:0000259" key="11">
    <source>
        <dbReference type="PROSITE" id="PS51918"/>
    </source>
</evidence>
<evidence type="ECO:0000256" key="2">
    <source>
        <dbReference type="ARBA" id="ARBA00022490"/>
    </source>
</evidence>
<dbReference type="InterPro" id="IPR005839">
    <property type="entry name" value="Methylthiotransferase"/>
</dbReference>
<dbReference type="InterPro" id="IPR023404">
    <property type="entry name" value="rSAM_horseshoe"/>
</dbReference>
<comment type="similarity">
    <text evidence="8">Belongs to the methylthiotransferase family. RimO subfamily.</text>
</comment>
<feature type="domain" description="TRAM" evidence="9">
    <location>
        <begin position="378"/>
        <end position="444"/>
    </location>
</feature>
<keyword evidence="7 8" id="KW-0411">Iron-sulfur</keyword>
<dbReference type="InterPro" id="IPR006638">
    <property type="entry name" value="Elp3/MiaA/NifB-like_rSAM"/>
</dbReference>
<comment type="function">
    <text evidence="8">Catalyzes the methylthiolation of an aspartic acid residue of ribosomal protein uS12.</text>
</comment>
<dbReference type="Pfam" id="PF00919">
    <property type="entry name" value="UPF0004"/>
    <property type="match status" value="1"/>
</dbReference>
<dbReference type="PROSITE" id="PS51918">
    <property type="entry name" value="RADICAL_SAM"/>
    <property type="match status" value="1"/>
</dbReference>
<dbReference type="InterPro" id="IPR038135">
    <property type="entry name" value="Methylthiotransferase_N_sf"/>
</dbReference>
<organism evidence="12 13">
    <name type="scientific">Ferrovibrio xuzhouensis</name>
    <dbReference type="NCBI Taxonomy" id="1576914"/>
    <lineage>
        <taxon>Bacteria</taxon>
        <taxon>Pseudomonadati</taxon>
        <taxon>Pseudomonadota</taxon>
        <taxon>Alphaproteobacteria</taxon>
        <taxon>Rhodospirillales</taxon>
        <taxon>Rhodospirillaceae</taxon>
        <taxon>Ferrovibrio</taxon>
    </lineage>
</organism>
<proteinExistence type="inferred from homology"/>
<dbReference type="InterPro" id="IPR007197">
    <property type="entry name" value="rSAM"/>
</dbReference>
<evidence type="ECO:0000313" key="12">
    <source>
        <dbReference type="EMBL" id="MFC3674830.1"/>
    </source>
</evidence>
<evidence type="ECO:0000256" key="5">
    <source>
        <dbReference type="ARBA" id="ARBA00022723"/>
    </source>
</evidence>
<keyword evidence="12" id="KW-0689">Ribosomal protein</keyword>
<dbReference type="PROSITE" id="PS50926">
    <property type="entry name" value="TRAM"/>
    <property type="match status" value="1"/>
</dbReference>
<dbReference type="Gene3D" id="3.80.30.20">
    <property type="entry name" value="tm_1862 like domain"/>
    <property type="match status" value="1"/>
</dbReference>
<dbReference type="Gene3D" id="2.40.50.140">
    <property type="entry name" value="Nucleic acid-binding proteins"/>
    <property type="match status" value="1"/>
</dbReference>
<dbReference type="GO" id="GO:0005840">
    <property type="term" value="C:ribosome"/>
    <property type="evidence" value="ECO:0007669"/>
    <property type="project" value="UniProtKB-KW"/>
</dbReference>
<dbReference type="Gene3D" id="3.40.50.12160">
    <property type="entry name" value="Methylthiotransferase, N-terminal domain"/>
    <property type="match status" value="1"/>
</dbReference>
<feature type="binding site" evidence="8">
    <location>
        <position position="152"/>
    </location>
    <ligand>
        <name>[4Fe-4S] cluster</name>
        <dbReference type="ChEBI" id="CHEBI:49883"/>
        <label>2</label>
        <note>4Fe-4S-S-AdoMet</note>
    </ligand>
</feature>
<feature type="domain" description="MTTase N-terminal" evidence="10">
    <location>
        <begin position="11"/>
        <end position="121"/>
    </location>
</feature>
<feature type="domain" description="Radical SAM core" evidence="11">
    <location>
        <begin position="138"/>
        <end position="375"/>
    </location>
</feature>
<dbReference type="SFLD" id="SFLDG01061">
    <property type="entry name" value="methylthiotransferase"/>
    <property type="match status" value="1"/>
</dbReference>
<keyword evidence="1 8" id="KW-0004">4Fe-4S</keyword>
<dbReference type="CDD" id="cd01335">
    <property type="entry name" value="Radical_SAM"/>
    <property type="match status" value="1"/>
</dbReference>
<keyword evidence="4 8" id="KW-0949">S-adenosyl-L-methionine</keyword>
<keyword evidence="6 8" id="KW-0408">Iron</keyword>
<sequence>MTSPAPQKPAPKVGIVSLGCPKALVDSERIITKLRAEGYSISGSYDAADVVLVNTCGFLDSAKQESLEAIGEAMRENGRVIVTGCMGVESEKIRGMFPDVLAVTGPQQYEAVVEAVHEAAPPVHDPFVDLVPPQGIRLTPRHYAYLKISEGCNHSCSFCIIPSMRGKLASRQANDVLYEAERLVKAGVKELLVISQDTSAYGVDLRHAESQWRDRKVKARLTELCDAMGSLGAWVRLHYVYPYPHVDEVIPLMAEGKLLPYLDIPFQHGAPSVLKAMRRPGNQEKVLARIRAWRDICPDLAIRSTFIVGFPGETETEFQALLDWIDEAQLDRVGCFKYENVEGAAANDLPGHVSDEVKQERWERFMAAQQTISAARLKAKVGRTLDVIIDDAKRTTATGRTYADAPEIDGIVKIRNAAGLQTGDIVKVAIDKATAYDLSGSVVA</sequence>
<dbReference type="EC" id="2.8.4.4" evidence="8"/>
<dbReference type="PROSITE" id="PS01278">
    <property type="entry name" value="MTTASE_RADICAL"/>
    <property type="match status" value="1"/>
</dbReference>
<keyword evidence="12" id="KW-0687">Ribonucleoprotein</keyword>
<dbReference type="InterPro" id="IPR012340">
    <property type="entry name" value="NA-bd_OB-fold"/>
</dbReference>
<evidence type="ECO:0000256" key="1">
    <source>
        <dbReference type="ARBA" id="ARBA00022485"/>
    </source>
</evidence>
<evidence type="ECO:0000256" key="6">
    <source>
        <dbReference type="ARBA" id="ARBA00023004"/>
    </source>
</evidence>
<keyword evidence="2 8" id="KW-0963">Cytoplasm</keyword>
<keyword evidence="5 8" id="KW-0479">Metal-binding</keyword>
<evidence type="ECO:0000313" key="13">
    <source>
        <dbReference type="Proteomes" id="UP001595711"/>
    </source>
</evidence>
<keyword evidence="3 8" id="KW-0808">Transferase</keyword>
<feature type="binding site" evidence="8">
    <location>
        <position position="85"/>
    </location>
    <ligand>
        <name>[4Fe-4S] cluster</name>
        <dbReference type="ChEBI" id="CHEBI:49883"/>
        <label>1</label>
    </ligand>
</feature>
<feature type="binding site" evidence="8">
    <location>
        <position position="20"/>
    </location>
    <ligand>
        <name>[4Fe-4S] cluster</name>
        <dbReference type="ChEBI" id="CHEBI:49883"/>
        <label>1</label>
    </ligand>
</feature>
<dbReference type="SFLD" id="SFLDS00029">
    <property type="entry name" value="Radical_SAM"/>
    <property type="match status" value="1"/>
</dbReference>
<dbReference type="NCBIfam" id="TIGR00089">
    <property type="entry name" value="MiaB/RimO family radical SAM methylthiotransferase"/>
    <property type="match status" value="1"/>
</dbReference>